<dbReference type="InterPro" id="IPR025420">
    <property type="entry name" value="DUF4143"/>
</dbReference>
<comment type="caution">
    <text evidence="3">The sequence shown here is derived from an EMBL/GenBank/DDBJ whole genome shotgun (WGS) entry which is preliminary data.</text>
</comment>
<dbReference type="InterPro" id="IPR041682">
    <property type="entry name" value="AAA_14"/>
</dbReference>
<feature type="domain" description="DUF4143" evidence="2">
    <location>
        <begin position="228"/>
        <end position="391"/>
    </location>
</feature>
<evidence type="ECO:0000259" key="2">
    <source>
        <dbReference type="Pfam" id="PF13635"/>
    </source>
</evidence>
<dbReference type="EMBL" id="ATBP01001098">
    <property type="protein sequence ID" value="ETR68056.1"/>
    <property type="molecule type" value="Genomic_DNA"/>
</dbReference>
<reference evidence="4" key="1">
    <citation type="submission" date="2012-11" db="EMBL/GenBank/DDBJ databases">
        <authorList>
            <person name="Lucero-Rivera Y.E."/>
            <person name="Tovar-Ramirez D."/>
        </authorList>
    </citation>
    <scope>NUCLEOTIDE SEQUENCE [LARGE SCALE GENOMIC DNA]</scope>
    <source>
        <strain evidence="4">Araruama</strain>
    </source>
</reference>
<protein>
    <submittedName>
        <fullName evidence="3">ATPase</fullName>
    </submittedName>
</protein>
<dbReference type="Pfam" id="PF13173">
    <property type="entry name" value="AAA_14"/>
    <property type="match status" value="1"/>
</dbReference>
<accession>A0A1V1NZW8</accession>
<dbReference type="AlphaFoldDB" id="A0A1V1NZW8"/>
<dbReference type="PANTHER" id="PTHR33295:SF7">
    <property type="entry name" value="ATPASE"/>
    <property type="match status" value="1"/>
</dbReference>
<dbReference type="SUPFAM" id="SSF52540">
    <property type="entry name" value="P-loop containing nucleoside triphosphate hydrolases"/>
    <property type="match status" value="1"/>
</dbReference>
<proteinExistence type="predicted"/>
<sequence length="440" mass="50330">MYRKIIKHLRDWKDKPDRKPLILRGARQVGKTWILKHFGEIAFDKVHYINFEEDDSLCQFFENDLKPDRIIQDLSFYVNTSIQPKADLIIFDEIQECPRALTSLKYFCEQRSDVSICAAGSLLGIKLGDSSFPVGKVEEIQMFPINFEEFLQASGEDRSISYLNASKNSGNIPELVHRHLWDQLKIYFIVGGLPEAIQSYLNVKDDLFIALQGVRKIQQNLINAYIADIAKHSGKENAMHIERIWRNIPAQLAREQDGAIPKFKFKGVIPGINAYSRMAGAIDWLISSGLILKIPIVNTARIPFSAYTTENRFKLCLFDCGILGALSHLSPASILKYDYGSYKGYFAENFIAQEFICAGMENLYSWKENTAEIEFLMEKNGSILPVEVKSGWITQAKSLKVFDNKYHPEYKIIMSANNLKMNNQNQTLYCPLYNAYQLVA</sequence>
<dbReference type="Pfam" id="PF13635">
    <property type="entry name" value="DUF4143"/>
    <property type="match status" value="1"/>
</dbReference>
<dbReference type="Proteomes" id="UP000189670">
    <property type="component" value="Unassembled WGS sequence"/>
</dbReference>
<evidence type="ECO:0000313" key="3">
    <source>
        <dbReference type="EMBL" id="ETR68056.1"/>
    </source>
</evidence>
<feature type="domain" description="AAA" evidence="1">
    <location>
        <begin position="18"/>
        <end position="151"/>
    </location>
</feature>
<name>A0A1V1NZW8_9BACT</name>
<organism evidence="3 4">
    <name type="scientific">Candidatus Magnetoglobus multicellularis str. Araruama</name>
    <dbReference type="NCBI Taxonomy" id="890399"/>
    <lineage>
        <taxon>Bacteria</taxon>
        <taxon>Pseudomonadati</taxon>
        <taxon>Thermodesulfobacteriota</taxon>
        <taxon>Desulfobacteria</taxon>
        <taxon>Desulfobacterales</taxon>
        <taxon>Desulfobacteraceae</taxon>
        <taxon>Candidatus Magnetoglobus</taxon>
    </lineage>
</organism>
<dbReference type="InterPro" id="IPR027417">
    <property type="entry name" value="P-loop_NTPase"/>
</dbReference>
<dbReference type="PANTHER" id="PTHR33295">
    <property type="entry name" value="ATPASE"/>
    <property type="match status" value="1"/>
</dbReference>
<evidence type="ECO:0000313" key="4">
    <source>
        <dbReference type="Proteomes" id="UP000189670"/>
    </source>
</evidence>
<evidence type="ECO:0000259" key="1">
    <source>
        <dbReference type="Pfam" id="PF13173"/>
    </source>
</evidence>
<gene>
    <name evidence="3" type="ORF">OMM_04792</name>
</gene>